<organism evidence="13 14">
    <name type="scientific">Abyssalbus ytuae</name>
    <dbReference type="NCBI Taxonomy" id="2926907"/>
    <lineage>
        <taxon>Bacteria</taxon>
        <taxon>Pseudomonadati</taxon>
        <taxon>Bacteroidota</taxon>
        <taxon>Flavobacteriia</taxon>
        <taxon>Flavobacteriales</taxon>
        <taxon>Flavobacteriaceae</taxon>
        <taxon>Abyssalbus</taxon>
    </lineage>
</organism>
<dbReference type="InterPro" id="IPR052029">
    <property type="entry name" value="PpiD_chaperone"/>
</dbReference>
<accession>A0A9E7A0L9</accession>
<dbReference type="InterPro" id="IPR000297">
    <property type="entry name" value="PPIase_PpiC"/>
</dbReference>
<evidence type="ECO:0000256" key="7">
    <source>
        <dbReference type="ARBA" id="ARBA00023186"/>
    </source>
</evidence>
<evidence type="ECO:0000256" key="10">
    <source>
        <dbReference type="ARBA" id="ARBA00042775"/>
    </source>
</evidence>
<keyword evidence="11" id="KW-0697">Rotamase</keyword>
<dbReference type="GO" id="GO:0003755">
    <property type="term" value="F:peptidyl-prolyl cis-trans isomerase activity"/>
    <property type="evidence" value="ECO:0007669"/>
    <property type="project" value="UniProtKB-KW"/>
</dbReference>
<reference evidence="13" key="1">
    <citation type="submission" date="2022-03" db="EMBL/GenBank/DDBJ databases">
        <title>Description of Abyssus ytuae gen. nov., sp. nov., a novel member of the family Flavobacteriaceae isolated from the sediment of Mariana Trench.</title>
        <authorList>
            <person name="Zhang J."/>
            <person name="Xu X."/>
        </authorList>
    </citation>
    <scope>NUCLEOTIDE SEQUENCE</scope>
    <source>
        <strain evidence="13">MT3330</strain>
    </source>
</reference>
<dbReference type="Gene3D" id="3.10.50.40">
    <property type="match status" value="1"/>
</dbReference>
<dbReference type="SUPFAM" id="SSF109998">
    <property type="entry name" value="Triger factor/SurA peptide-binding domain-like"/>
    <property type="match status" value="1"/>
</dbReference>
<keyword evidence="2" id="KW-1003">Cell membrane</keyword>
<dbReference type="Pfam" id="PF13616">
    <property type="entry name" value="Rotamase_3"/>
    <property type="match status" value="1"/>
</dbReference>
<dbReference type="Pfam" id="PF13623">
    <property type="entry name" value="SurA_N_2"/>
    <property type="match status" value="1"/>
</dbReference>
<evidence type="ECO:0000256" key="1">
    <source>
        <dbReference type="ARBA" id="ARBA00004382"/>
    </source>
</evidence>
<comment type="similarity">
    <text evidence="8">Belongs to the PpiD chaperone family.</text>
</comment>
<name>A0A9E7A0L9_9FLAO</name>
<gene>
    <name evidence="13" type="ORF">MQE35_05400</name>
</gene>
<evidence type="ECO:0000256" key="4">
    <source>
        <dbReference type="ARBA" id="ARBA00022692"/>
    </source>
</evidence>
<evidence type="ECO:0000256" key="3">
    <source>
        <dbReference type="ARBA" id="ARBA00022519"/>
    </source>
</evidence>
<protein>
    <recommendedName>
        <fullName evidence="9">Periplasmic chaperone PpiD</fullName>
    </recommendedName>
    <alternativeName>
        <fullName evidence="10">Periplasmic folding chaperone</fullName>
    </alternativeName>
</protein>
<dbReference type="RefSeq" id="WP_255845344.1">
    <property type="nucleotide sequence ID" value="NZ_CP094358.1"/>
</dbReference>
<evidence type="ECO:0000313" key="13">
    <source>
        <dbReference type="EMBL" id="UOB18727.1"/>
    </source>
</evidence>
<evidence type="ECO:0000259" key="12">
    <source>
        <dbReference type="PROSITE" id="PS50198"/>
    </source>
</evidence>
<feature type="domain" description="PpiC" evidence="12">
    <location>
        <begin position="232"/>
        <end position="342"/>
    </location>
</feature>
<dbReference type="GO" id="GO:0005886">
    <property type="term" value="C:plasma membrane"/>
    <property type="evidence" value="ECO:0007669"/>
    <property type="project" value="UniProtKB-SubCell"/>
</dbReference>
<comment type="subcellular location">
    <subcellularLocation>
        <location evidence="1">Cell inner membrane</location>
        <topology evidence="1">Single-pass type II membrane protein</topology>
        <orientation evidence="1">Periplasmic side</orientation>
    </subcellularLocation>
</comment>
<dbReference type="EMBL" id="CP094358">
    <property type="protein sequence ID" value="UOB18727.1"/>
    <property type="molecule type" value="Genomic_DNA"/>
</dbReference>
<dbReference type="InterPro" id="IPR027304">
    <property type="entry name" value="Trigger_fact/SurA_dom_sf"/>
</dbReference>
<evidence type="ECO:0000256" key="5">
    <source>
        <dbReference type="ARBA" id="ARBA00022989"/>
    </source>
</evidence>
<feature type="domain" description="PpiC" evidence="12">
    <location>
        <begin position="346"/>
        <end position="452"/>
    </location>
</feature>
<evidence type="ECO:0000256" key="11">
    <source>
        <dbReference type="PROSITE-ProRule" id="PRU00278"/>
    </source>
</evidence>
<dbReference type="SUPFAM" id="SSF54534">
    <property type="entry name" value="FKBP-like"/>
    <property type="match status" value="1"/>
</dbReference>
<evidence type="ECO:0000313" key="14">
    <source>
        <dbReference type="Proteomes" id="UP000831290"/>
    </source>
</evidence>
<keyword evidence="4" id="KW-0812">Transmembrane</keyword>
<evidence type="ECO:0000256" key="8">
    <source>
        <dbReference type="ARBA" id="ARBA00038408"/>
    </source>
</evidence>
<keyword evidence="14" id="KW-1185">Reference proteome</keyword>
<proteinExistence type="inferred from homology"/>
<dbReference type="Proteomes" id="UP000831290">
    <property type="component" value="Chromosome"/>
</dbReference>
<dbReference type="InterPro" id="IPR046357">
    <property type="entry name" value="PPIase_dom_sf"/>
</dbReference>
<dbReference type="PANTHER" id="PTHR47529">
    <property type="entry name" value="PEPTIDYL-PROLYL CIS-TRANS ISOMERASE D"/>
    <property type="match status" value="1"/>
</dbReference>
<dbReference type="PANTHER" id="PTHR47529:SF1">
    <property type="entry name" value="PERIPLASMIC CHAPERONE PPID"/>
    <property type="match status" value="1"/>
</dbReference>
<sequence>MAILNQIRSKKIVLILVIALALLAFVVGAGDFLGGGSGSKSIIGEVNGEVISRDDFVRQVEGASRNRNINSSTLQVVNQVWEREVRNQLLSQEFEKLGINIEKDQIINVIKSNPAFASNPNFQNEAGVFDEQKVIDFVRELKASSPAGYQQWQLQEDALIEASKENSYFNLIKAGVGATLKEGEFAYKLEGDKVDIKYVQVPYSSVADSLVTVTDSEIQKYISEHKDEFDEEASRSVRYVYFEEKPSQEDEEAIKQSLEALLKNKVVYNEQTKQNDTIAGFATTVDAETFVNANSDVKYDSLYLAKKDLPAAFADTLYTLKKGEVFGPYKDGNQYKISRMLSRSENGSVKASHILIGFDGGQSQPKEPRTKEEAETLAKEILEKVNKTPDSFADLAKEYSEDPGSANNGGTYDNITRGQMVPAFNDYIFNNEIGKAGIVETVFGYHIVRVDDKYEGVQLATITRNIEASEKTINDIYTNTTKFEMEAADTDFSEVAQKNGYTVRPVAKLKALDENIPGVGNQRGLVQWTFNPETKVGDVKRFNINNGYIVAQLTRKAKKGVATVNSARARVLPILRKEKKADLIIKDNSGKSLDELATSNKTSVRAATGLNMKSPTITGAGREPKVVGTAFTLAQGEVSGLIKGENGVYKVEVTRKEEAKALDNYISYVNTQKTLNRNRSNYAAYNALKEAADIEDNRADFY</sequence>
<dbReference type="PROSITE" id="PS50198">
    <property type="entry name" value="PPIC_PPIASE_2"/>
    <property type="match status" value="2"/>
</dbReference>
<evidence type="ECO:0000256" key="2">
    <source>
        <dbReference type="ARBA" id="ARBA00022475"/>
    </source>
</evidence>
<keyword evidence="11 13" id="KW-0413">Isomerase</keyword>
<dbReference type="AlphaFoldDB" id="A0A9E7A0L9"/>
<keyword evidence="5" id="KW-1133">Transmembrane helix</keyword>
<keyword evidence="6" id="KW-0472">Membrane</keyword>
<evidence type="ECO:0000256" key="9">
    <source>
        <dbReference type="ARBA" id="ARBA00040743"/>
    </source>
</evidence>
<keyword evidence="3" id="KW-0997">Cell inner membrane</keyword>
<evidence type="ECO:0000256" key="6">
    <source>
        <dbReference type="ARBA" id="ARBA00023136"/>
    </source>
</evidence>
<dbReference type="KEGG" id="fbm:MQE35_05400"/>
<keyword evidence="7" id="KW-0143">Chaperone</keyword>